<dbReference type="RefSeq" id="WP_155326318.1">
    <property type="nucleotide sequence ID" value="NZ_AP021877.1"/>
</dbReference>
<dbReference type="Proteomes" id="UP000425960">
    <property type="component" value="Plasmid Do28_1"/>
</dbReference>
<dbReference type="EMBL" id="AP021877">
    <property type="protein sequence ID" value="BBO86735.1"/>
    <property type="molecule type" value="Genomic_DNA"/>
</dbReference>
<dbReference type="KEGG" id="dov:DSCO28_73010"/>
<keyword evidence="1" id="KW-0614">Plasmid</keyword>
<evidence type="ECO:0000313" key="2">
    <source>
        <dbReference type="Proteomes" id="UP000425960"/>
    </source>
</evidence>
<geneLocation type="plasmid" evidence="2">
    <name>do28_1 dna</name>
</geneLocation>
<proteinExistence type="predicted"/>
<name>A0A5K8A2C0_9BACT</name>
<dbReference type="AlphaFoldDB" id="A0A5K8A2C0"/>
<reference evidence="1 2" key="1">
    <citation type="submission" date="2019-11" db="EMBL/GenBank/DDBJ databases">
        <title>Comparative genomics of hydrocarbon-degrading Desulfosarcina strains.</title>
        <authorList>
            <person name="Watanabe M."/>
            <person name="Kojima H."/>
            <person name="Fukui M."/>
        </authorList>
    </citation>
    <scope>NUCLEOTIDE SEQUENCE [LARGE SCALE GENOMIC DNA]</scope>
    <source>
        <strain evidence="1 2">28bB2T</strain>
        <plasmid evidence="2">do28_1 dna</plasmid>
    </source>
</reference>
<protein>
    <submittedName>
        <fullName evidence="1">Uncharacterized protein</fullName>
    </submittedName>
</protein>
<gene>
    <name evidence="1" type="ORF">DSCO28_73010</name>
</gene>
<evidence type="ECO:0000313" key="1">
    <source>
        <dbReference type="EMBL" id="BBO86735.1"/>
    </source>
</evidence>
<sequence length="58" mass="6746">MEKQVVVSNPRNEFLFKGILLAPADLEGVNQMEGRQQKKFIRVVQEDFDTILKIRKSL</sequence>
<organism evidence="1 2">
    <name type="scientific">Desulfosarcina ovata subsp. sediminis</name>
    <dbReference type="NCBI Taxonomy" id="885957"/>
    <lineage>
        <taxon>Bacteria</taxon>
        <taxon>Pseudomonadati</taxon>
        <taxon>Thermodesulfobacteriota</taxon>
        <taxon>Desulfobacteria</taxon>
        <taxon>Desulfobacterales</taxon>
        <taxon>Desulfosarcinaceae</taxon>
        <taxon>Desulfosarcina</taxon>
    </lineage>
</organism>
<accession>A0A5K8A2C0</accession>